<dbReference type="Gene3D" id="3.90.79.10">
    <property type="entry name" value="Nucleoside Triphosphate Pyrophosphohydrolase"/>
    <property type="match status" value="1"/>
</dbReference>
<organism evidence="4 5">
    <name type="scientific">Actinoalloteichus hymeniacidonis</name>
    <dbReference type="NCBI Taxonomy" id="340345"/>
    <lineage>
        <taxon>Bacteria</taxon>
        <taxon>Bacillati</taxon>
        <taxon>Actinomycetota</taxon>
        <taxon>Actinomycetes</taxon>
        <taxon>Pseudonocardiales</taxon>
        <taxon>Pseudonocardiaceae</taxon>
        <taxon>Actinoalloteichus</taxon>
    </lineage>
</organism>
<evidence type="ECO:0000313" key="4">
    <source>
        <dbReference type="EMBL" id="AOS64456.1"/>
    </source>
</evidence>
<dbReference type="SUPFAM" id="SSF55811">
    <property type="entry name" value="Nudix"/>
    <property type="match status" value="1"/>
</dbReference>
<gene>
    <name evidence="4" type="ORF">TL08_18305</name>
</gene>
<proteinExistence type="predicted"/>
<dbReference type="Pfam" id="PF00293">
    <property type="entry name" value="NUDIX"/>
    <property type="match status" value="1"/>
</dbReference>
<dbReference type="InterPro" id="IPR015797">
    <property type="entry name" value="NUDIX_hydrolase-like_dom_sf"/>
</dbReference>
<dbReference type="KEGG" id="ahm:TL08_18305"/>
<dbReference type="PANTHER" id="PTHR43046">
    <property type="entry name" value="GDP-MANNOSE MANNOSYL HYDROLASE"/>
    <property type="match status" value="1"/>
</dbReference>
<dbReference type="EMBL" id="CP014859">
    <property type="protein sequence ID" value="AOS64456.1"/>
    <property type="molecule type" value="Genomic_DNA"/>
</dbReference>
<dbReference type="PROSITE" id="PS51462">
    <property type="entry name" value="NUDIX"/>
    <property type="match status" value="1"/>
</dbReference>
<dbReference type="AlphaFoldDB" id="A0AAC9MZZ8"/>
<feature type="domain" description="Nudix hydrolase" evidence="3">
    <location>
        <begin position="8"/>
        <end position="144"/>
    </location>
</feature>
<dbReference type="RefSeq" id="WP_311734462.1">
    <property type="nucleotide sequence ID" value="NZ_JACHIS010000001.1"/>
</dbReference>
<protein>
    <submittedName>
        <fullName evidence="4">ADP-ribose pyrophosphatase</fullName>
    </submittedName>
</protein>
<sequence length="156" mass="17144">MNSTVVPIVRRSARAVLIDRELRLVTIKRTKAGVAPYWTTPGGGIEPGDVSREAALERELLEELGAKAVIGQQLTLVTSVAEGGQSVQYFFAASLITLDESLRTGDEHTDVHRGGYEVERIPLERLGEYDLKPTVVRDFLLENRSAVLVDLPFGIN</sequence>
<evidence type="ECO:0000259" key="3">
    <source>
        <dbReference type="PROSITE" id="PS51462"/>
    </source>
</evidence>
<accession>A0AAC9MZZ8</accession>
<evidence type="ECO:0000256" key="1">
    <source>
        <dbReference type="ARBA" id="ARBA00001946"/>
    </source>
</evidence>
<dbReference type="PRINTS" id="PR00502">
    <property type="entry name" value="NUDIXFAMILY"/>
</dbReference>
<name>A0AAC9MZZ8_9PSEU</name>
<dbReference type="PANTHER" id="PTHR43046:SF14">
    <property type="entry name" value="MUTT_NUDIX FAMILY PROTEIN"/>
    <property type="match status" value="1"/>
</dbReference>
<dbReference type="GO" id="GO:0016787">
    <property type="term" value="F:hydrolase activity"/>
    <property type="evidence" value="ECO:0007669"/>
    <property type="project" value="UniProtKB-KW"/>
</dbReference>
<evidence type="ECO:0000313" key="5">
    <source>
        <dbReference type="Proteomes" id="UP000095210"/>
    </source>
</evidence>
<dbReference type="InterPro" id="IPR020476">
    <property type="entry name" value="Nudix_hydrolase"/>
</dbReference>
<dbReference type="Proteomes" id="UP000095210">
    <property type="component" value="Chromosome"/>
</dbReference>
<comment type="cofactor">
    <cofactor evidence="1">
        <name>Mg(2+)</name>
        <dbReference type="ChEBI" id="CHEBI:18420"/>
    </cofactor>
</comment>
<evidence type="ECO:0000256" key="2">
    <source>
        <dbReference type="ARBA" id="ARBA00022801"/>
    </source>
</evidence>
<reference evidence="5" key="1">
    <citation type="submission" date="2016-03" db="EMBL/GenBank/DDBJ databases">
        <title>Complete genome sequence of the type strain Actinoalloteichus hymeniacidonis DSM 45092.</title>
        <authorList>
            <person name="Schaffert L."/>
            <person name="Albersmeier A."/>
            <person name="Winkler A."/>
            <person name="Kalinowski J."/>
            <person name="Zotchev S."/>
            <person name="Ruckert C."/>
        </authorList>
    </citation>
    <scope>NUCLEOTIDE SEQUENCE [LARGE SCALE GENOMIC DNA]</scope>
    <source>
        <strain evidence="5">HPA177(T) (DSM 45092(T))</strain>
    </source>
</reference>
<dbReference type="InterPro" id="IPR000086">
    <property type="entry name" value="NUDIX_hydrolase_dom"/>
</dbReference>
<keyword evidence="5" id="KW-1185">Reference proteome</keyword>
<keyword evidence="2" id="KW-0378">Hydrolase</keyword>